<gene>
    <name evidence="2" type="ORF">FTX54_012060</name>
</gene>
<name>A0AAJ8LVM3_9BACI</name>
<dbReference type="InterPro" id="IPR053146">
    <property type="entry name" value="QDO-like"/>
</dbReference>
<dbReference type="RefSeq" id="WP_187254514.1">
    <property type="nucleotide sequence ID" value="NZ_CP144914.1"/>
</dbReference>
<sequence length="158" mass="17501">MLEKLNHAFALASGEGKKYWFLGSLMEVKVTGEETGGAFSLLEEIDPPDFVTPLHIHRNEDEYFYVLEGEATFTIGEKTILGKPGTFVSAPRDIAHMYKIEKSGPAKIITMLVPAGLEQLFIDCSVPASDYKLPSEDVETDLEKLFGLALEYGIEVLE</sequence>
<evidence type="ECO:0000313" key="2">
    <source>
        <dbReference type="EMBL" id="WWD79149.1"/>
    </source>
</evidence>
<dbReference type="InterPro" id="IPR013096">
    <property type="entry name" value="Cupin_2"/>
</dbReference>
<dbReference type="PANTHER" id="PTHR36440:SF1">
    <property type="entry name" value="PUTATIVE (AFU_ORTHOLOGUE AFUA_8G07350)-RELATED"/>
    <property type="match status" value="1"/>
</dbReference>
<organism evidence="2 3">
    <name type="scientific">Alkalicoccus halolimnae</name>
    <dbReference type="NCBI Taxonomy" id="1667239"/>
    <lineage>
        <taxon>Bacteria</taxon>
        <taxon>Bacillati</taxon>
        <taxon>Bacillota</taxon>
        <taxon>Bacilli</taxon>
        <taxon>Bacillales</taxon>
        <taxon>Bacillaceae</taxon>
        <taxon>Alkalicoccus</taxon>
    </lineage>
</organism>
<evidence type="ECO:0000313" key="3">
    <source>
        <dbReference type="Proteomes" id="UP000321816"/>
    </source>
</evidence>
<proteinExistence type="predicted"/>
<dbReference type="Proteomes" id="UP000321816">
    <property type="component" value="Chromosome"/>
</dbReference>
<dbReference type="AlphaFoldDB" id="A0AAJ8LVM3"/>
<dbReference type="KEGG" id="ahal:FTX54_012060"/>
<feature type="domain" description="Cupin type-2" evidence="1">
    <location>
        <begin position="43"/>
        <end position="110"/>
    </location>
</feature>
<reference evidence="2 3" key="1">
    <citation type="submission" date="2024-01" db="EMBL/GenBank/DDBJ databases">
        <title>Complete Genome Sequence of Alkalicoccus halolimnae BZ-SZ-XJ29T, a Moderately Halophilic Bacterium Isolated from a Salt Lake.</title>
        <authorList>
            <person name="Zhao B."/>
        </authorList>
    </citation>
    <scope>NUCLEOTIDE SEQUENCE [LARGE SCALE GENOMIC DNA]</scope>
    <source>
        <strain evidence="2 3">BZ-SZ-XJ29</strain>
    </source>
</reference>
<dbReference type="PANTHER" id="PTHR36440">
    <property type="entry name" value="PUTATIVE (AFU_ORTHOLOGUE AFUA_8G07350)-RELATED"/>
    <property type="match status" value="1"/>
</dbReference>
<dbReference type="SUPFAM" id="SSF51182">
    <property type="entry name" value="RmlC-like cupins"/>
    <property type="match status" value="1"/>
</dbReference>
<dbReference type="InterPro" id="IPR014710">
    <property type="entry name" value="RmlC-like_jellyroll"/>
</dbReference>
<dbReference type="Gene3D" id="2.60.120.10">
    <property type="entry name" value="Jelly Rolls"/>
    <property type="match status" value="1"/>
</dbReference>
<dbReference type="Pfam" id="PF07883">
    <property type="entry name" value="Cupin_2"/>
    <property type="match status" value="1"/>
</dbReference>
<protein>
    <submittedName>
        <fullName evidence="2">Quercetin 2,3-dioxygenase</fullName>
    </submittedName>
</protein>
<dbReference type="InterPro" id="IPR011051">
    <property type="entry name" value="RmlC_Cupin_sf"/>
</dbReference>
<dbReference type="CDD" id="cd02215">
    <property type="entry name" value="cupin_QDO_N_C"/>
    <property type="match status" value="1"/>
</dbReference>
<accession>A0AAJ8LVM3</accession>
<keyword evidence="3" id="KW-1185">Reference proteome</keyword>
<evidence type="ECO:0000259" key="1">
    <source>
        <dbReference type="Pfam" id="PF07883"/>
    </source>
</evidence>
<dbReference type="EMBL" id="CP144914">
    <property type="protein sequence ID" value="WWD79149.1"/>
    <property type="molecule type" value="Genomic_DNA"/>
</dbReference>